<name>A0ABX9E4D1_9PSEU</name>
<organism evidence="1 2">
    <name type="scientific">Lentzea atacamensis</name>
    <dbReference type="NCBI Taxonomy" id="531938"/>
    <lineage>
        <taxon>Bacteria</taxon>
        <taxon>Bacillati</taxon>
        <taxon>Actinomycetota</taxon>
        <taxon>Actinomycetes</taxon>
        <taxon>Pseudonocardiales</taxon>
        <taxon>Pseudonocardiaceae</taxon>
        <taxon>Lentzea</taxon>
    </lineage>
</organism>
<accession>A0ABX9E4D1</accession>
<dbReference type="Proteomes" id="UP000248714">
    <property type="component" value="Unassembled WGS sequence"/>
</dbReference>
<reference evidence="1 2" key="1">
    <citation type="submission" date="2018-06" db="EMBL/GenBank/DDBJ databases">
        <title>Genomic Encyclopedia of Type Strains, Phase IV (KMG-IV): sequencing the most valuable type-strain genomes for metagenomic binning, comparative biology and taxonomic classification.</title>
        <authorList>
            <person name="Goeker M."/>
        </authorList>
    </citation>
    <scope>NUCLEOTIDE SEQUENCE [LARGE SCALE GENOMIC DNA]</scope>
    <source>
        <strain evidence="1 2">DSM 45479</strain>
    </source>
</reference>
<sequence>MNRGFTLRAMAHRRNVVEETCRELLDGFTGGDFMTEVAYPFPAAS</sequence>
<proteinExistence type="predicted"/>
<gene>
    <name evidence="1" type="ORF">C8D87_10868</name>
</gene>
<evidence type="ECO:0000313" key="2">
    <source>
        <dbReference type="Proteomes" id="UP000248714"/>
    </source>
</evidence>
<keyword evidence="2" id="KW-1185">Reference proteome</keyword>
<evidence type="ECO:0000313" key="1">
    <source>
        <dbReference type="EMBL" id="RAS62248.1"/>
    </source>
</evidence>
<comment type="caution">
    <text evidence="1">The sequence shown here is derived from an EMBL/GenBank/DDBJ whole genome shotgun (WGS) entry which is preliminary data.</text>
</comment>
<dbReference type="EMBL" id="QLTT01000008">
    <property type="protein sequence ID" value="RAS62248.1"/>
    <property type="molecule type" value="Genomic_DNA"/>
</dbReference>
<protein>
    <submittedName>
        <fullName evidence="1">Uncharacterized protein</fullName>
    </submittedName>
</protein>